<organism evidence="3">
    <name type="scientific">Salpingoeca rosetta (strain ATCC 50818 / BSB-021)</name>
    <dbReference type="NCBI Taxonomy" id="946362"/>
    <lineage>
        <taxon>Eukaryota</taxon>
        <taxon>Choanoflagellata</taxon>
        <taxon>Craspedida</taxon>
        <taxon>Salpingoecidae</taxon>
        <taxon>Salpingoeca</taxon>
    </lineage>
</organism>
<keyword evidence="3" id="KW-1185">Reference proteome</keyword>
<dbReference type="GO" id="GO:0005634">
    <property type="term" value="C:nucleus"/>
    <property type="evidence" value="ECO:0007669"/>
    <property type="project" value="TreeGrafter"/>
</dbReference>
<dbReference type="Proteomes" id="UP000007799">
    <property type="component" value="Unassembled WGS sequence"/>
</dbReference>
<feature type="compositionally biased region" description="Polar residues" evidence="1">
    <location>
        <begin position="1383"/>
        <end position="1392"/>
    </location>
</feature>
<feature type="compositionally biased region" description="Polar residues" evidence="1">
    <location>
        <begin position="80"/>
        <end position="91"/>
    </location>
</feature>
<dbReference type="PANTHER" id="PTHR14312">
    <property type="entry name" value="CREB/ATF BZIP TRANSCRIPTION FACTOR"/>
    <property type="match status" value="1"/>
</dbReference>
<feature type="compositionally biased region" description="Low complexity" evidence="1">
    <location>
        <begin position="1456"/>
        <end position="1470"/>
    </location>
</feature>
<name>F2UFL2_SALR5</name>
<gene>
    <name evidence="2" type="ORF">PTSG_06649</name>
</gene>
<proteinExistence type="predicted"/>
<evidence type="ECO:0000313" key="3">
    <source>
        <dbReference type="Proteomes" id="UP000007799"/>
    </source>
</evidence>
<protein>
    <submittedName>
        <fullName evidence="2">Uncharacterized protein</fullName>
    </submittedName>
</protein>
<feature type="region of interest" description="Disordered" evidence="1">
    <location>
        <begin position="741"/>
        <end position="768"/>
    </location>
</feature>
<sequence>MPHPQARPLEGFHHRFTLDWRIHQRSRPQQPQQAQGPPLNTTPTATTARCDATPIRTRTDDCRADKNNGGALRHVEQLPITRNSRTPQLNWQRHHHQTTRTTRTTETTSPGEQLRKLVLRILNGTAPGIIQLTCSRTTTVDTLRQDIGNAFRHVDWLHGFSCDVEQNLRLGSRHVFLDVSSRALAEDDVYTVDLHVRPLPLGQVGLENPPLFRSGSHGGHRDRQALQRLANLEWADVDPAHPEHKEMKAVADAPHWDEQALDAGARVSSQGHEGGVFGPIAATVPSHELNNLDFKSCCGSSSSGWTLYADTSTIAKLMKDTLPALLNSINTNGCADATAHLICGVVDNDDDCHVSGIVPEEPLECDAYFKDVIDQINTRIHQQLFPPLPTGSATLHVHRVVDCYTALEDGGLDKNDGEYKLVLFGRRELDTAAFLRGKLQGKGALFISGNGENPQHAVVFHAQAQTPSLTSSASSASTTASPTSSATPASSAPSSRQEVGTSAMSFSAQQLLQYLEDHDWKHVPRFVLQLVFKPPPHLIGTFIDTHAFAPVYVDNGEEASLSRIGMWARLHPQPSVSTQSLMAGSWYVKLCVGAVAERWLIAKGVSFQAGVSSPAAHAHELSRVLQRGQQPFLLFIATTDVEAGALDSIGLSQSAAPVLIVLLAERLLTPTETFATLKALQPACACANVHVIDLISICSPRDKNDVSGISAVPLATVASDDNEEAVHFTWLHHVTPVKQATSSATNEVADVSQEAQQQQQQEQHEQEQQHVQQLVQTQQQEPQQRQQQQHVDGAHIPALAMTAEDRQTAFVDWLEGKTPMQWEIAYDIPETTGIRELEAEVLASLSPGQLGCVVADKAEAGAGASTALRRVAVVQADRNALVFWGGDGSNVPKQKQRARAVWYYMVRQYREPRPDGASWKHLLLVIDAHPRSAFTLLQAGRDVLDMHSNRDIRACVVLASGCPAFSSKHFKPPVGARFVPIHAFLRTEADIDNVHRALVKFLPDRQPQLDDVRSEAHRSLAFSDAHPTTHDSYMCNHMFVFALAALRGEFMPPRRLVRTVLDSTTPAEKRVLMALAFIRAFCLADTPVPLCYVSGDGALSARLQRLVCFASQDNDQVRFCHPFYARIFVEEAASCQASPGGTAVMLRLGAESLTRSDRAQLLGMWAETVRFLQKPREGVDAGTRLLQRVANEVLLQRHGDEFAPLVKRVLFPAQRCERSGDLEAELDRLFKPVRQNQPRAWFAEYDNHLFGHECVVRARVFREYALADVDCRPKVHDCIAEVAVKWAEEACQVFHFDGNKRRDLRASQDRVARHLLATCHAAWWRRSHATCRTNQCSEPGTGKEGRGGDFPHGCNDDDDDNDDGGDEEGDQAWQPPPRYGPNTALSRGTTLAGSAGGRAGVPRSRSLGHLARPDPQLSVRRQPSPSPAPWFPHSTATVASSTRRNATRASAFTPTSAARGARPSPSGSGSYHQRNSDDSRRYVDQRYQRPRPSASATALQDPC</sequence>
<dbReference type="PANTHER" id="PTHR14312:SF1">
    <property type="entry name" value="BASIC-LEUCINE ZIPPER TRANSCRIPTION FACTOR A"/>
    <property type="match status" value="1"/>
</dbReference>
<evidence type="ECO:0000313" key="2">
    <source>
        <dbReference type="EMBL" id="EGD75580.1"/>
    </source>
</evidence>
<feature type="compositionally biased region" description="Low complexity" evidence="1">
    <location>
        <begin position="470"/>
        <end position="495"/>
    </location>
</feature>
<dbReference type="EMBL" id="GL832972">
    <property type="protein sequence ID" value="EGD75580.1"/>
    <property type="molecule type" value="Genomic_DNA"/>
</dbReference>
<feature type="compositionally biased region" description="Polar residues" evidence="1">
    <location>
        <begin position="1494"/>
        <end position="1503"/>
    </location>
</feature>
<reference evidence="2" key="1">
    <citation type="submission" date="2009-08" db="EMBL/GenBank/DDBJ databases">
        <title>Annotation of Salpingoeca rosetta.</title>
        <authorList>
            <consortium name="The Broad Institute Genome Sequencing Platform"/>
            <person name="Russ C."/>
            <person name="Cuomo C."/>
            <person name="Burger G."/>
            <person name="Gray M.W."/>
            <person name="Holland P.W.H."/>
            <person name="King N."/>
            <person name="Lang F.B.F."/>
            <person name="Roger A.J."/>
            <person name="Ruiz-Trillo I."/>
            <person name="Young S.K."/>
            <person name="Zeng Q."/>
            <person name="Gargeya S."/>
            <person name="Alvarado L."/>
            <person name="Berlin A."/>
            <person name="Chapman S.B."/>
            <person name="Chen Z."/>
            <person name="Freedman E."/>
            <person name="Gellesch M."/>
            <person name="Goldberg J."/>
            <person name="Griggs A."/>
            <person name="Gujja S."/>
            <person name="Heilman E."/>
            <person name="Heiman D."/>
            <person name="Howarth C."/>
            <person name="Mehta T."/>
            <person name="Neiman D."/>
            <person name="Pearson M."/>
            <person name="Roberts A."/>
            <person name="Saif S."/>
            <person name="Shea T."/>
            <person name="Shenoy N."/>
            <person name="Sisk P."/>
            <person name="Stolte C."/>
            <person name="Sykes S."/>
            <person name="White J."/>
            <person name="Yandava C."/>
            <person name="Haas B."/>
            <person name="Nusbaum C."/>
            <person name="Birren B."/>
        </authorList>
    </citation>
    <scope>NUCLEOTIDE SEQUENCE [LARGE SCALE GENOMIC DNA]</scope>
    <source>
        <strain evidence="2">ATCC 50818</strain>
    </source>
</reference>
<dbReference type="InParanoid" id="F2UFL2"/>
<feature type="compositionally biased region" description="Low complexity" evidence="1">
    <location>
        <begin position="28"/>
        <end position="54"/>
    </location>
</feature>
<feature type="region of interest" description="Disordered" evidence="1">
    <location>
        <begin position="1332"/>
        <end position="1503"/>
    </location>
</feature>
<feature type="compositionally biased region" description="Low complexity" evidence="1">
    <location>
        <begin position="773"/>
        <end position="791"/>
    </location>
</feature>
<feature type="compositionally biased region" description="Basic and acidic residues" evidence="1">
    <location>
        <begin position="57"/>
        <end position="66"/>
    </location>
</feature>
<feature type="region of interest" description="Disordered" evidence="1">
    <location>
        <begin position="470"/>
        <end position="498"/>
    </location>
</feature>
<feature type="compositionally biased region" description="Basic and acidic residues" evidence="1">
    <location>
        <begin position="1474"/>
        <end position="1487"/>
    </location>
</feature>
<feature type="region of interest" description="Disordered" evidence="1">
    <location>
        <begin position="773"/>
        <end position="792"/>
    </location>
</feature>
<accession>F2UFL2</accession>
<feature type="region of interest" description="Disordered" evidence="1">
    <location>
        <begin position="24"/>
        <end position="111"/>
    </location>
</feature>
<dbReference type="GO" id="GO:0043565">
    <property type="term" value="F:sequence-specific DNA binding"/>
    <property type="evidence" value="ECO:0007669"/>
    <property type="project" value="TreeGrafter"/>
</dbReference>
<feature type="compositionally biased region" description="Low complexity" evidence="1">
    <location>
        <begin position="99"/>
        <end position="108"/>
    </location>
</feature>
<feature type="compositionally biased region" description="Acidic residues" evidence="1">
    <location>
        <begin position="1356"/>
        <end position="1370"/>
    </location>
</feature>
<dbReference type="KEGG" id="sre:PTSG_06649"/>
<dbReference type="GeneID" id="16072596"/>
<dbReference type="GO" id="GO:0010468">
    <property type="term" value="P:regulation of gene expression"/>
    <property type="evidence" value="ECO:0007669"/>
    <property type="project" value="TreeGrafter"/>
</dbReference>
<feature type="compositionally biased region" description="Polar residues" evidence="1">
    <location>
        <begin position="1434"/>
        <end position="1455"/>
    </location>
</feature>
<evidence type="ECO:0000256" key="1">
    <source>
        <dbReference type="SAM" id="MobiDB-lite"/>
    </source>
</evidence>
<dbReference type="RefSeq" id="XP_004992037.1">
    <property type="nucleotide sequence ID" value="XM_004991980.1"/>
</dbReference>